<name>A0A7X3KSY0_9GAMM</name>
<dbReference type="EMBL" id="WTFN01000015">
    <property type="protein sequence ID" value="MWK55985.1"/>
    <property type="molecule type" value="Genomic_DNA"/>
</dbReference>
<dbReference type="PANTHER" id="PTHR34136:SF1">
    <property type="entry name" value="UDP-N-ACETYL-D-MANNOSAMINURONIC ACID TRANSFERASE"/>
    <property type="match status" value="1"/>
</dbReference>
<evidence type="ECO:0000313" key="4">
    <source>
        <dbReference type="Proteomes" id="UP000461288"/>
    </source>
</evidence>
<dbReference type="CDD" id="cd06533">
    <property type="entry name" value="Glyco_transf_WecG_TagA"/>
    <property type="match status" value="1"/>
</dbReference>
<dbReference type="PANTHER" id="PTHR34136">
    <property type="match status" value="1"/>
</dbReference>
<gene>
    <name evidence="3" type="ORF">GO594_08370</name>
</gene>
<protein>
    <submittedName>
        <fullName evidence="3">WecB/TagA/CpsF family glycosyltransferase</fullName>
    </submittedName>
</protein>
<evidence type="ECO:0000313" key="3">
    <source>
        <dbReference type="EMBL" id="MWK55985.1"/>
    </source>
</evidence>
<comment type="caution">
    <text evidence="3">The sequence shown here is derived from an EMBL/GenBank/DDBJ whole genome shotgun (WGS) entry which is preliminary data.</text>
</comment>
<dbReference type="NCBIfam" id="TIGR00696">
    <property type="entry name" value="wecG_tagA_cpsF"/>
    <property type="match status" value="1"/>
</dbReference>
<keyword evidence="2 3" id="KW-0808">Transferase</keyword>
<evidence type="ECO:0000256" key="2">
    <source>
        <dbReference type="ARBA" id="ARBA00022679"/>
    </source>
</evidence>
<accession>A0A7X3KSY0</accession>
<dbReference type="AlphaFoldDB" id="A0A7X3KSY0"/>
<sequence length="260" mass="28712">MNSEPDSRRIEFLGCPLDLLSTREMIEHARQALTDGCRLRLEGLNVAKLVDARATPSLMQALHEAERVHIDGAGISLGLKALGITAPSRCAGIDLMGLLCEMAAESGASVYLLGARQEVVELTAERLLARYPGLRIVGIRNGYFTASEEADVIQGVRASGAEMLFVGMSSPKKELLLQTHWSSLGVKVGMGVGGSFDVLSGQLPRAPRWVRRIAMEWLFRLLLEPRRLLWRYLRTNSRYLLLLAVARLRSATRDKDQAKC</sequence>
<organism evidence="3 4">
    <name type="scientific">Metapseudomonas otitidis</name>
    <dbReference type="NCBI Taxonomy" id="319939"/>
    <lineage>
        <taxon>Bacteria</taxon>
        <taxon>Pseudomonadati</taxon>
        <taxon>Pseudomonadota</taxon>
        <taxon>Gammaproteobacteria</taxon>
        <taxon>Pseudomonadales</taxon>
        <taxon>Pseudomonadaceae</taxon>
        <taxon>Metapseudomonas</taxon>
    </lineage>
</organism>
<reference evidence="3 4" key="1">
    <citation type="submission" date="2019-12" db="EMBL/GenBank/DDBJ databases">
        <title>Draft genome sequence of Pseudomonas otitidis recovered from a chicken carcass.</title>
        <authorList>
            <person name="Vieira T.R."/>
            <person name="Oliviera E.F.C."/>
            <person name="Silva N.M.V."/>
            <person name="Sambrano G.E."/>
            <person name="Cibulski S.P."/>
            <person name="Cardoso M.R.I."/>
        </authorList>
    </citation>
    <scope>NUCLEOTIDE SEQUENCE [LARGE SCALE GENOMIC DNA]</scope>
    <source>
        <strain evidence="3 4">25_K</strain>
    </source>
</reference>
<dbReference type="InterPro" id="IPR004629">
    <property type="entry name" value="WecG_TagA_CpsF"/>
</dbReference>
<dbReference type="Pfam" id="PF03808">
    <property type="entry name" value="Glyco_tran_WecG"/>
    <property type="match status" value="1"/>
</dbReference>
<proteinExistence type="predicted"/>
<dbReference type="RefSeq" id="WP_160480463.1">
    <property type="nucleotide sequence ID" value="NZ_WTFN01000015.1"/>
</dbReference>
<dbReference type="GO" id="GO:0016758">
    <property type="term" value="F:hexosyltransferase activity"/>
    <property type="evidence" value="ECO:0007669"/>
    <property type="project" value="TreeGrafter"/>
</dbReference>
<evidence type="ECO:0000256" key="1">
    <source>
        <dbReference type="ARBA" id="ARBA00022676"/>
    </source>
</evidence>
<keyword evidence="1" id="KW-0328">Glycosyltransferase</keyword>
<dbReference type="Proteomes" id="UP000461288">
    <property type="component" value="Unassembled WGS sequence"/>
</dbReference>